<feature type="coiled-coil region" evidence="8">
    <location>
        <begin position="129"/>
        <end position="156"/>
    </location>
</feature>
<protein>
    <recommendedName>
        <fullName evidence="12">Magnesium transport protein CorA</fullName>
    </recommendedName>
</protein>
<dbReference type="Gene3D" id="1.20.58.340">
    <property type="entry name" value="Magnesium transport protein CorA, transmembrane region"/>
    <property type="match status" value="2"/>
</dbReference>
<keyword evidence="4" id="KW-1003">Cell membrane</keyword>
<evidence type="ECO:0000256" key="3">
    <source>
        <dbReference type="ARBA" id="ARBA00022448"/>
    </source>
</evidence>
<evidence type="ECO:0000256" key="7">
    <source>
        <dbReference type="ARBA" id="ARBA00023136"/>
    </source>
</evidence>
<evidence type="ECO:0000256" key="2">
    <source>
        <dbReference type="ARBA" id="ARBA00009765"/>
    </source>
</evidence>
<keyword evidence="8" id="KW-0175">Coiled coil</keyword>
<dbReference type="CDD" id="cd12822">
    <property type="entry name" value="TmCorA-like"/>
    <property type="match status" value="1"/>
</dbReference>
<keyword evidence="7 9" id="KW-0472">Membrane</keyword>
<dbReference type="GO" id="GO:0015095">
    <property type="term" value="F:magnesium ion transmembrane transporter activity"/>
    <property type="evidence" value="ECO:0007669"/>
    <property type="project" value="TreeGrafter"/>
</dbReference>
<dbReference type="GO" id="GO:0005886">
    <property type="term" value="C:plasma membrane"/>
    <property type="evidence" value="ECO:0007669"/>
    <property type="project" value="UniProtKB-SubCell"/>
</dbReference>
<evidence type="ECO:0000256" key="1">
    <source>
        <dbReference type="ARBA" id="ARBA00004651"/>
    </source>
</evidence>
<reference evidence="10 11" key="1">
    <citation type="journal article" date="2016" name="Nat. Commun.">
        <title>Thousands of microbial genomes shed light on interconnected biogeochemical processes in an aquifer system.</title>
        <authorList>
            <person name="Anantharaman K."/>
            <person name="Brown C.T."/>
            <person name="Hug L.A."/>
            <person name="Sharon I."/>
            <person name="Castelle C.J."/>
            <person name="Probst A.J."/>
            <person name="Thomas B.C."/>
            <person name="Singh A."/>
            <person name="Wilkins M.J."/>
            <person name="Karaoz U."/>
            <person name="Brodie E.L."/>
            <person name="Williams K.H."/>
            <person name="Hubbard S.S."/>
            <person name="Banfield J.F."/>
        </authorList>
    </citation>
    <scope>NUCLEOTIDE SEQUENCE [LARGE SCALE GENOMIC DNA]</scope>
</reference>
<dbReference type="PANTHER" id="PTHR46494:SF1">
    <property type="entry name" value="CORA FAMILY METAL ION TRANSPORTER (EUROFUNG)"/>
    <property type="match status" value="1"/>
</dbReference>
<gene>
    <name evidence="10" type="ORF">A2847_00435</name>
</gene>
<comment type="caution">
    <text evidence="10">The sequence shown here is derived from an EMBL/GenBank/DDBJ whole genome shotgun (WGS) entry which is preliminary data.</text>
</comment>
<evidence type="ECO:0000313" key="10">
    <source>
        <dbReference type="EMBL" id="OGZ95475.1"/>
    </source>
</evidence>
<dbReference type="PANTHER" id="PTHR46494">
    <property type="entry name" value="CORA FAMILY METAL ION TRANSPORTER (EUROFUNG)"/>
    <property type="match status" value="1"/>
</dbReference>
<evidence type="ECO:0000256" key="6">
    <source>
        <dbReference type="ARBA" id="ARBA00022989"/>
    </source>
</evidence>
<dbReference type="InterPro" id="IPR002523">
    <property type="entry name" value="MgTranspt_CorA/ZnTranspt_ZntB"/>
</dbReference>
<proteinExistence type="inferred from homology"/>
<dbReference type="Gene3D" id="3.30.460.20">
    <property type="entry name" value="CorA soluble domain-like"/>
    <property type="match status" value="1"/>
</dbReference>
<dbReference type="Pfam" id="PF01544">
    <property type="entry name" value="CorA"/>
    <property type="match status" value="1"/>
</dbReference>
<evidence type="ECO:0000256" key="5">
    <source>
        <dbReference type="ARBA" id="ARBA00022692"/>
    </source>
</evidence>
<keyword evidence="5 9" id="KW-0812">Transmembrane</keyword>
<feature type="transmembrane region" description="Helical" evidence="9">
    <location>
        <begin position="276"/>
        <end position="296"/>
    </location>
</feature>
<evidence type="ECO:0000313" key="11">
    <source>
        <dbReference type="Proteomes" id="UP000178574"/>
    </source>
</evidence>
<evidence type="ECO:0000256" key="9">
    <source>
        <dbReference type="SAM" id="Phobius"/>
    </source>
</evidence>
<dbReference type="EMBL" id="MHQD01000032">
    <property type="protein sequence ID" value="OGZ95475.1"/>
    <property type="molecule type" value="Genomic_DNA"/>
</dbReference>
<accession>A0A1G2K7X7</accession>
<keyword evidence="3" id="KW-0813">Transport</keyword>
<comment type="subcellular location">
    <subcellularLocation>
        <location evidence="1">Cell membrane</location>
        <topology evidence="1">Multi-pass membrane protein</topology>
    </subcellularLocation>
</comment>
<evidence type="ECO:0008006" key="12">
    <source>
        <dbReference type="Google" id="ProtNLM"/>
    </source>
</evidence>
<dbReference type="InterPro" id="IPR045863">
    <property type="entry name" value="CorA_TM1_TM2"/>
</dbReference>
<sequence length="302" mass="35264">MIRERKIDGISWISIVHPGKKDIDTLRNQFPDIHPLILEDLRTPTIRPLSENYEREIYMVMHFPTIISGKNKVHAREIDFILRKRILVTVQYDSIPELEEIWNESEHETTEQYGKTPAHLLYYLHKRFFSRALTDLDQIQAEIDKAEEEVFAGREKEIFTDITLLRRDVLDYSRTMKPQRMALESLLEQGTELYGELARPFFSGTLSEYIRVANLIENHKEALDALYDTASSQLATKTNEIMRVFTILAFISFIPTVVANIYGMNVVNIPFSDHPIAFWIVIGFMIITTVAIYLVLKWRKLV</sequence>
<comment type="similarity">
    <text evidence="2">Belongs to the CorA metal ion transporter (MIT) (TC 1.A.35) family.</text>
</comment>
<dbReference type="SUPFAM" id="SSF144083">
    <property type="entry name" value="Magnesium transport protein CorA, transmembrane region"/>
    <property type="match status" value="1"/>
</dbReference>
<evidence type="ECO:0000256" key="4">
    <source>
        <dbReference type="ARBA" id="ARBA00022475"/>
    </source>
</evidence>
<dbReference type="SUPFAM" id="SSF143865">
    <property type="entry name" value="CorA soluble domain-like"/>
    <property type="match status" value="1"/>
</dbReference>
<name>A0A1G2K7X7_9BACT</name>
<feature type="transmembrane region" description="Helical" evidence="9">
    <location>
        <begin position="244"/>
        <end position="264"/>
    </location>
</feature>
<evidence type="ECO:0000256" key="8">
    <source>
        <dbReference type="SAM" id="Coils"/>
    </source>
</evidence>
<keyword evidence="6 9" id="KW-1133">Transmembrane helix</keyword>
<dbReference type="Proteomes" id="UP000178574">
    <property type="component" value="Unassembled WGS sequence"/>
</dbReference>
<dbReference type="InterPro" id="IPR045861">
    <property type="entry name" value="CorA_cytoplasmic_dom"/>
</dbReference>
<dbReference type="GO" id="GO:0000287">
    <property type="term" value="F:magnesium ion binding"/>
    <property type="evidence" value="ECO:0007669"/>
    <property type="project" value="TreeGrafter"/>
</dbReference>
<dbReference type="GO" id="GO:0015087">
    <property type="term" value="F:cobalt ion transmembrane transporter activity"/>
    <property type="evidence" value="ECO:0007669"/>
    <property type="project" value="TreeGrafter"/>
</dbReference>
<dbReference type="GO" id="GO:0050897">
    <property type="term" value="F:cobalt ion binding"/>
    <property type="evidence" value="ECO:0007669"/>
    <property type="project" value="TreeGrafter"/>
</dbReference>
<organism evidence="10 11">
    <name type="scientific">Candidatus Sungbacteria bacterium RIFCSPHIGHO2_01_FULL_50_25</name>
    <dbReference type="NCBI Taxonomy" id="1802265"/>
    <lineage>
        <taxon>Bacteria</taxon>
        <taxon>Candidatus Sungiibacteriota</taxon>
    </lineage>
</organism>
<dbReference type="AlphaFoldDB" id="A0A1G2K7X7"/>